<proteinExistence type="inferred from homology"/>
<accession>A0A975Q0M0</accession>
<evidence type="ECO:0000313" key="3">
    <source>
        <dbReference type="EMBL" id="QUT04884.1"/>
    </source>
</evidence>
<evidence type="ECO:0000256" key="1">
    <source>
        <dbReference type="ARBA" id="ARBA00010552"/>
    </source>
</evidence>
<dbReference type="AlphaFoldDB" id="A0A975Q0M0"/>
<sequence>MKKAYIVAAALAGQLAFAGQALAAGIERHTNPPPAIILDGVTIPPNSEIVILSGAIASPIEEGKTDSFEAFGDTHTQAVNTFTKIKASLAKIGYSMSDIVKLTVFVAGDPKLGGKMDFAGFNAAYKEFFGTAENPNLAARSTVQVAGLAGPYFLIEIEAIAAKAPKGK</sequence>
<dbReference type="PROSITE" id="PS01094">
    <property type="entry name" value="UPF0076"/>
    <property type="match status" value="1"/>
</dbReference>
<feature type="signal peptide" evidence="2">
    <location>
        <begin position="1"/>
        <end position="23"/>
    </location>
</feature>
<dbReference type="PANTHER" id="PTHR11803:SF59">
    <property type="entry name" value="ENDORIBONUCLEASE"/>
    <property type="match status" value="1"/>
</dbReference>
<dbReference type="Gene3D" id="3.30.1330.40">
    <property type="entry name" value="RutC-like"/>
    <property type="match status" value="1"/>
</dbReference>
<reference evidence="3" key="1">
    <citation type="submission" date="2021-04" db="EMBL/GenBank/DDBJ databases">
        <title>Isolation of p-tert-butylphenol degrading bacteria Sphingobium phenoxybenzoativorans Tas13 from active sludge.</title>
        <authorList>
            <person name="Li Y."/>
        </authorList>
    </citation>
    <scope>NUCLEOTIDE SEQUENCE</scope>
    <source>
        <strain evidence="3">Tas13</strain>
    </source>
</reference>
<dbReference type="RefSeq" id="WP_212608621.1">
    <property type="nucleotide sequence ID" value="NZ_CP073910.1"/>
</dbReference>
<dbReference type="Pfam" id="PF01042">
    <property type="entry name" value="Ribonuc_L-PSP"/>
    <property type="match status" value="1"/>
</dbReference>
<name>A0A975Q0M0_9SPHN</name>
<keyword evidence="2" id="KW-0732">Signal</keyword>
<protein>
    <submittedName>
        <fullName evidence="3">RidA family protein</fullName>
    </submittedName>
</protein>
<evidence type="ECO:0000313" key="4">
    <source>
        <dbReference type="Proteomes" id="UP000681425"/>
    </source>
</evidence>
<dbReference type="GO" id="GO:0005829">
    <property type="term" value="C:cytosol"/>
    <property type="evidence" value="ECO:0007669"/>
    <property type="project" value="TreeGrafter"/>
</dbReference>
<dbReference type="InterPro" id="IPR035959">
    <property type="entry name" value="RutC-like_sf"/>
</dbReference>
<dbReference type="GO" id="GO:0019239">
    <property type="term" value="F:deaminase activity"/>
    <property type="evidence" value="ECO:0007669"/>
    <property type="project" value="TreeGrafter"/>
</dbReference>
<dbReference type="InterPro" id="IPR019897">
    <property type="entry name" value="RidA_CS"/>
</dbReference>
<dbReference type="InterPro" id="IPR006175">
    <property type="entry name" value="YjgF/YER057c/UK114"/>
</dbReference>
<dbReference type="SUPFAM" id="SSF55298">
    <property type="entry name" value="YjgF-like"/>
    <property type="match status" value="1"/>
</dbReference>
<dbReference type="PANTHER" id="PTHR11803">
    <property type="entry name" value="2-IMINOBUTANOATE/2-IMINOPROPANOATE DEAMINASE RIDA"/>
    <property type="match status" value="1"/>
</dbReference>
<comment type="similarity">
    <text evidence="1">Belongs to the RutC family.</text>
</comment>
<feature type="chain" id="PRO_5037340328" evidence="2">
    <location>
        <begin position="24"/>
        <end position="168"/>
    </location>
</feature>
<evidence type="ECO:0000256" key="2">
    <source>
        <dbReference type="SAM" id="SignalP"/>
    </source>
</evidence>
<gene>
    <name evidence="3" type="ORF">KFK14_17915</name>
</gene>
<dbReference type="Proteomes" id="UP000681425">
    <property type="component" value="Chromosome"/>
</dbReference>
<dbReference type="CDD" id="cd06151">
    <property type="entry name" value="YjgF_YER057c_UK114_like_3"/>
    <property type="match status" value="1"/>
</dbReference>
<organism evidence="3 4">
    <name type="scientific">Sphingobium phenoxybenzoativorans</name>
    <dbReference type="NCBI Taxonomy" id="1592790"/>
    <lineage>
        <taxon>Bacteria</taxon>
        <taxon>Pseudomonadati</taxon>
        <taxon>Pseudomonadota</taxon>
        <taxon>Alphaproteobacteria</taxon>
        <taxon>Sphingomonadales</taxon>
        <taxon>Sphingomonadaceae</taxon>
        <taxon>Sphingobium</taxon>
    </lineage>
</organism>
<dbReference type="EMBL" id="CP073910">
    <property type="protein sequence ID" value="QUT04884.1"/>
    <property type="molecule type" value="Genomic_DNA"/>
</dbReference>
<keyword evidence="4" id="KW-1185">Reference proteome</keyword>
<dbReference type="KEGG" id="spph:KFK14_17915"/>